<dbReference type="RefSeq" id="WP_194020210.1">
    <property type="nucleotide sequence ID" value="NZ_JADEVV010000036.1"/>
</dbReference>
<dbReference type="PANTHER" id="PTHR10098">
    <property type="entry name" value="RAPSYN-RELATED"/>
    <property type="match status" value="1"/>
</dbReference>
<evidence type="ECO:0000259" key="1">
    <source>
        <dbReference type="Pfam" id="PF12770"/>
    </source>
</evidence>
<protein>
    <submittedName>
        <fullName evidence="2">CHAT domain-containing protein</fullName>
    </submittedName>
</protein>
<dbReference type="Proteomes" id="UP000658720">
    <property type="component" value="Unassembled WGS sequence"/>
</dbReference>
<gene>
    <name evidence="2" type="ORF">IQ217_12645</name>
</gene>
<organism evidence="2 3">
    <name type="scientific">Synechocystis salina LEGE 00031</name>
    <dbReference type="NCBI Taxonomy" id="1828736"/>
    <lineage>
        <taxon>Bacteria</taxon>
        <taxon>Bacillati</taxon>
        <taxon>Cyanobacteriota</taxon>
        <taxon>Cyanophyceae</taxon>
        <taxon>Synechococcales</taxon>
        <taxon>Merismopediaceae</taxon>
        <taxon>Synechocystis</taxon>
    </lineage>
</organism>
<dbReference type="InterPro" id="IPR024983">
    <property type="entry name" value="CHAT_dom"/>
</dbReference>
<dbReference type="EMBL" id="JADEVV010000036">
    <property type="protein sequence ID" value="MBE9254670.1"/>
    <property type="molecule type" value="Genomic_DNA"/>
</dbReference>
<accession>A0ABR9VTI5</accession>
<feature type="domain" description="CHAT" evidence="1">
    <location>
        <begin position="155"/>
        <end position="454"/>
    </location>
</feature>
<reference evidence="2 3" key="1">
    <citation type="submission" date="2020-10" db="EMBL/GenBank/DDBJ databases">
        <authorList>
            <person name="Castelo-Branco R."/>
            <person name="Eusebio N."/>
            <person name="Adriana R."/>
            <person name="Vieira A."/>
            <person name="Brugerolle De Fraissinette N."/>
            <person name="Rezende De Castro R."/>
            <person name="Schneider M.P."/>
            <person name="Vasconcelos V."/>
            <person name="Leao P.N."/>
        </authorList>
    </citation>
    <scope>NUCLEOTIDE SEQUENCE [LARGE SCALE GENOMIC DNA]</scope>
    <source>
        <strain evidence="2 3">LEGE 00031</strain>
    </source>
</reference>
<proteinExistence type="predicted"/>
<evidence type="ECO:0000313" key="3">
    <source>
        <dbReference type="Proteomes" id="UP000658720"/>
    </source>
</evidence>
<keyword evidence="3" id="KW-1185">Reference proteome</keyword>
<sequence>MTTTIYSRVIRPLSLGDRRSLSKSLLKKMMAVGLGLTLASFGVAPAFAQTLSEKIVAMEKAREQEFAAYFGESLAEVTQTPEDIALTLQKIAAETGKKPAVLWIIPEKEFLHLVLVTPDLDPVVVDLHDVPETVLRPVVATFQRELQLSQTVNRRESAQQLYQWIIAPYAETLEAQGIDTLLFCLGNGVRGLPMAALFDGQEYLLEKYSLTNIPAFNLIDSNYKPLHPGNILAMGASEFADQSPLPAVPVELDNVLWAMTMDRTDEKRWQGETFLNQDFTIDRFQTELAERQPNIVHLATHSFFRSGKPSNSYIEFWDDKLNLDKMSQINWPSSTLELLVLSACQTALGDDEAELGFAGLALKAGVKSALASFWNVDDGATLVLMTEFYRQLGQTSTKAEALRQAQLKMLRGELTSELEQSGISRGAIALPPSLIDLGQTDFSAPYYWASFTMLSSPW</sequence>
<dbReference type="Pfam" id="PF12770">
    <property type="entry name" value="CHAT"/>
    <property type="match status" value="1"/>
</dbReference>
<name>A0ABR9VTI5_9SYNC</name>
<evidence type="ECO:0000313" key="2">
    <source>
        <dbReference type="EMBL" id="MBE9254670.1"/>
    </source>
</evidence>
<dbReference type="PANTHER" id="PTHR10098:SF112">
    <property type="entry name" value="SLR0380 PROTEIN"/>
    <property type="match status" value="1"/>
</dbReference>
<comment type="caution">
    <text evidence="2">The sequence shown here is derived from an EMBL/GenBank/DDBJ whole genome shotgun (WGS) entry which is preliminary data.</text>
</comment>